<name>A0A2K3CN40_CHLRE</name>
<proteinExistence type="predicted"/>
<dbReference type="KEGG" id="cre:CHLRE_25g756497v5"/>
<sequence>MHLDVLMLRGGLAPSRQVAQAHGPPVAGRVGVWAGGGLHEPYRHLRCYLGAAVSGHTTTGTQAFQSLS</sequence>
<dbReference type="InParanoid" id="A0A2K3CN40"/>
<dbReference type="Gramene" id="PNW69685">
    <property type="protein sequence ID" value="PNW69685"/>
    <property type="gene ID" value="CHLRE_25g756497v5"/>
</dbReference>
<evidence type="ECO:0000313" key="2">
    <source>
        <dbReference type="Proteomes" id="UP000006906"/>
    </source>
</evidence>
<reference evidence="1 2" key="1">
    <citation type="journal article" date="2007" name="Science">
        <title>The Chlamydomonas genome reveals the evolution of key animal and plant functions.</title>
        <authorList>
            <person name="Merchant S.S."/>
            <person name="Prochnik S.E."/>
            <person name="Vallon O."/>
            <person name="Harris E.H."/>
            <person name="Karpowicz S.J."/>
            <person name="Witman G.B."/>
            <person name="Terry A."/>
            <person name="Salamov A."/>
            <person name="Fritz-Laylin L.K."/>
            <person name="Marechal-Drouard L."/>
            <person name="Marshall W.F."/>
            <person name="Qu L.H."/>
            <person name="Nelson D.R."/>
            <person name="Sanderfoot A.A."/>
            <person name="Spalding M.H."/>
            <person name="Kapitonov V.V."/>
            <person name="Ren Q."/>
            <person name="Ferris P."/>
            <person name="Lindquist E."/>
            <person name="Shapiro H."/>
            <person name="Lucas S.M."/>
            <person name="Grimwood J."/>
            <person name="Schmutz J."/>
            <person name="Cardol P."/>
            <person name="Cerutti H."/>
            <person name="Chanfreau G."/>
            <person name="Chen C.L."/>
            <person name="Cognat V."/>
            <person name="Croft M.T."/>
            <person name="Dent R."/>
            <person name="Dutcher S."/>
            <person name="Fernandez E."/>
            <person name="Fukuzawa H."/>
            <person name="Gonzalez-Ballester D."/>
            <person name="Gonzalez-Halphen D."/>
            <person name="Hallmann A."/>
            <person name="Hanikenne M."/>
            <person name="Hippler M."/>
            <person name="Inwood W."/>
            <person name="Jabbari K."/>
            <person name="Kalanon M."/>
            <person name="Kuras R."/>
            <person name="Lefebvre P.A."/>
            <person name="Lemaire S.D."/>
            <person name="Lobanov A.V."/>
            <person name="Lohr M."/>
            <person name="Manuell A."/>
            <person name="Meier I."/>
            <person name="Mets L."/>
            <person name="Mittag M."/>
            <person name="Mittelmeier T."/>
            <person name="Moroney J.V."/>
            <person name="Moseley J."/>
            <person name="Napoli C."/>
            <person name="Nedelcu A.M."/>
            <person name="Niyogi K."/>
            <person name="Novoselov S.V."/>
            <person name="Paulsen I.T."/>
            <person name="Pazour G."/>
            <person name="Purton S."/>
            <person name="Ral J.P."/>
            <person name="Riano-Pachon D.M."/>
            <person name="Riekhof W."/>
            <person name="Rymarquis L."/>
            <person name="Schroda M."/>
            <person name="Stern D."/>
            <person name="Umen J."/>
            <person name="Willows R."/>
            <person name="Wilson N."/>
            <person name="Zimmer S.L."/>
            <person name="Allmer J."/>
            <person name="Balk J."/>
            <person name="Bisova K."/>
            <person name="Chen C.J."/>
            <person name="Elias M."/>
            <person name="Gendler K."/>
            <person name="Hauser C."/>
            <person name="Lamb M.R."/>
            <person name="Ledford H."/>
            <person name="Long J.C."/>
            <person name="Minagawa J."/>
            <person name="Page M.D."/>
            <person name="Pan J."/>
            <person name="Pootakham W."/>
            <person name="Roje S."/>
            <person name="Rose A."/>
            <person name="Stahlberg E."/>
            <person name="Terauchi A.M."/>
            <person name="Yang P."/>
            <person name="Ball S."/>
            <person name="Bowler C."/>
            <person name="Dieckmann C.L."/>
            <person name="Gladyshev V.N."/>
            <person name="Green P."/>
            <person name="Jorgensen R."/>
            <person name="Mayfield S."/>
            <person name="Mueller-Roeber B."/>
            <person name="Rajamani S."/>
            <person name="Sayre R.T."/>
            <person name="Brokstein P."/>
            <person name="Dubchak I."/>
            <person name="Goodstein D."/>
            <person name="Hornick L."/>
            <person name="Huang Y.W."/>
            <person name="Jhaveri J."/>
            <person name="Luo Y."/>
            <person name="Martinez D."/>
            <person name="Ngau W.C."/>
            <person name="Otillar B."/>
            <person name="Poliakov A."/>
            <person name="Porter A."/>
            <person name="Szajkowski L."/>
            <person name="Werner G."/>
            <person name="Zhou K."/>
            <person name="Grigoriev I.V."/>
            <person name="Rokhsar D.S."/>
            <person name="Grossman A.R."/>
        </authorList>
    </citation>
    <scope>NUCLEOTIDE SEQUENCE [LARGE SCALE GENOMIC DNA]</scope>
    <source>
        <strain evidence="2">CC-503</strain>
    </source>
</reference>
<accession>A0A2K3CN40</accession>
<evidence type="ECO:0000313" key="1">
    <source>
        <dbReference type="EMBL" id="PNW69685.1"/>
    </source>
</evidence>
<dbReference type="AlphaFoldDB" id="A0A2K3CN40"/>
<dbReference type="EMBL" id="KZ454952">
    <property type="protein sequence ID" value="PNW69685.1"/>
    <property type="molecule type" value="Genomic_DNA"/>
</dbReference>
<dbReference type="Proteomes" id="UP000006906">
    <property type="component" value="Unassembled WGS sequence"/>
</dbReference>
<organism evidence="1 2">
    <name type="scientific">Chlamydomonas reinhardtii</name>
    <name type="common">Chlamydomonas smithii</name>
    <dbReference type="NCBI Taxonomy" id="3055"/>
    <lineage>
        <taxon>Eukaryota</taxon>
        <taxon>Viridiplantae</taxon>
        <taxon>Chlorophyta</taxon>
        <taxon>core chlorophytes</taxon>
        <taxon>Chlorophyceae</taxon>
        <taxon>CS clade</taxon>
        <taxon>Chlamydomonadales</taxon>
        <taxon>Chlamydomonadaceae</taxon>
        <taxon>Chlamydomonas</taxon>
    </lineage>
</organism>
<protein>
    <submittedName>
        <fullName evidence="1">Uncharacterized protein</fullName>
    </submittedName>
</protein>
<keyword evidence="2" id="KW-1185">Reference proteome</keyword>
<dbReference type="RefSeq" id="XP_042914112.1">
    <property type="nucleotide sequence ID" value="XM_043072970.1"/>
</dbReference>
<dbReference type="GeneID" id="66057320"/>
<gene>
    <name evidence="1" type="ORF">CHLRE_25g756497v5</name>
</gene>